<organism evidence="7 8">
    <name type="scientific">Stentor coeruleus</name>
    <dbReference type="NCBI Taxonomy" id="5963"/>
    <lineage>
        <taxon>Eukaryota</taxon>
        <taxon>Sar</taxon>
        <taxon>Alveolata</taxon>
        <taxon>Ciliophora</taxon>
        <taxon>Postciliodesmatophora</taxon>
        <taxon>Heterotrichea</taxon>
        <taxon>Heterotrichida</taxon>
        <taxon>Stentoridae</taxon>
        <taxon>Stentor</taxon>
    </lineage>
</organism>
<dbReference type="GO" id="GO:0005737">
    <property type="term" value="C:cytoplasm"/>
    <property type="evidence" value="ECO:0007669"/>
    <property type="project" value="InterPro"/>
</dbReference>
<protein>
    <recommendedName>
        <fullName evidence="3">inorganic diphosphatase</fullName>
        <ecNumber evidence="3">3.6.1.1</ecNumber>
    </recommendedName>
</protein>
<keyword evidence="4" id="KW-0479">Metal-binding</keyword>
<evidence type="ECO:0000256" key="4">
    <source>
        <dbReference type="ARBA" id="ARBA00022723"/>
    </source>
</evidence>
<dbReference type="GO" id="GO:0004427">
    <property type="term" value="F:inorganic diphosphate phosphatase activity"/>
    <property type="evidence" value="ECO:0007669"/>
    <property type="project" value="UniProtKB-EC"/>
</dbReference>
<dbReference type="OrthoDB" id="1608002at2759"/>
<keyword evidence="6" id="KW-0460">Magnesium</keyword>
<evidence type="ECO:0000256" key="6">
    <source>
        <dbReference type="ARBA" id="ARBA00022842"/>
    </source>
</evidence>
<comment type="similarity">
    <text evidence="2">Belongs to the PPase family.</text>
</comment>
<dbReference type="Proteomes" id="UP000187209">
    <property type="component" value="Unassembled WGS sequence"/>
</dbReference>
<dbReference type="AlphaFoldDB" id="A0A1R2BH89"/>
<evidence type="ECO:0000256" key="5">
    <source>
        <dbReference type="ARBA" id="ARBA00022801"/>
    </source>
</evidence>
<dbReference type="GO" id="GO:0000287">
    <property type="term" value="F:magnesium ion binding"/>
    <property type="evidence" value="ECO:0007669"/>
    <property type="project" value="InterPro"/>
</dbReference>
<evidence type="ECO:0000313" key="8">
    <source>
        <dbReference type="Proteomes" id="UP000187209"/>
    </source>
</evidence>
<sequence>MSRRFMSVLTIGSDFSKRIFVLENSTKISPFHDIKLFNHNNKFTFPAVIEISRHNIAKYEVSVDEPYNPIKQDTRKNKNTGEKELRYYARFPLFNYGMLPQTWENPYVKDHRINIEGDGDPLDIIEIGSHPVSCGSRLDIKVLGSFCLIDQGQADWKILCINTIDPLSKKIHNSNDVEKVFPGKIAAIIDWFENIKVFDGKPKNKVEGNVLSPEITLEIITDAHNHWKDLIAGKYPEANIWLNKSS</sequence>
<proteinExistence type="inferred from homology"/>
<dbReference type="EMBL" id="MPUH01000648">
    <property type="protein sequence ID" value="OMJ76147.1"/>
    <property type="molecule type" value="Genomic_DNA"/>
</dbReference>
<gene>
    <name evidence="7" type="ORF">SteCoe_24553</name>
</gene>
<comment type="cofactor">
    <cofactor evidence="1">
        <name>Mg(2+)</name>
        <dbReference type="ChEBI" id="CHEBI:18420"/>
    </cofactor>
</comment>
<reference evidence="7 8" key="1">
    <citation type="submission" date="2016-11" db="EMBL/GenBank/DDBJ databases">
        <title>The macronuclear genome of Stentor coeruleus: a giant cell with tiny introns.</title>
        <authorList>
            <person name="Slabodnick M."/>
            <person name="Ruby J.G."/>
            <person name="Reiff S.B."/>
            <person name="Swart E.C."/>
            <person name="Gosai S."/>
            <person name="Prabakaran S."/>
            <person name="Witkowska E."/>
            <person name="Larue G.E."/>
            <person name="Fisher S."/>
            <person name="Freeman R.M."/>
            <person name="Gunawardena J."/>
            <person name="Chu W."/>
            <person name="Stover N.A."/>
            <person name="Gregory B.D."/>
            <person name="Nowacki M."/>
            <person name="Derisi J."/>
            <person name="Roy S.W."/>
            <person name="Marshall W.F."/>
            <person name="Sood P."/>
        </authorList>
    </citation>
    <scope>NUCLEOTIDE SEQUENCE [LARGE SCALE GENOMIC DNA]</scope>
    <source>
        <strain evidence="7">WM001</strain>
    </source>
</reference>
<evidence type="ECO:0000256" key="1">
    <source>
        <dbReference type="ARBA" id="ARBA00001946"/>
    </source>
</evidence>
<evidence type="ECO:0000313" key="7">
    <source>
        <dbReference type="EMBL" id="OMJ76147.1"/>
    </source>
</evidence>
<evidence type="ECO:0000256" key="2">
    <source>
        <dbReference type="ARBA" id="ARBA00006220"/>
    </source>
</evidence>
<dbReference type="Gene3D" id="3.90.80.10">
    <property type="entry name" value="Inorganic pyrophosphatase"/>
    <property type="match status" value="1"/>
</dbReference>
<accession>A0A1R2BH89</accession>
<dbReference type="PANTHER" id="PTHR10286">
    <property type="entry name" value="INORGANIC PYROPHOSPHATASE"/>
    <property type="match status" value="1"/>
</dbReference>
<comment type="caution">
    <text evidence="7">The sequence shown here is derived from an EMBL/GenBank/DDBJ whole genome shotgun (WGS) entry which is preliminary data.</text>
</comment>
<dbReference type="PROSITE" id="PS00387">
    <property type="entry name" value="PPASE"/>
    <property type="match status" value="1"/>
</dbReference>
<keyword evidence="5" id="KW-0378">Hydrolase</keyword>
<keyword evidence="8" id="KW-1185">Reference proteome</keyword>
<dbReference type="Pfam" id="PF00719">
    <property type="entry name" value="Pyrophosphatase"/>
    <property type="match status" value="1"/>
</dbReference>
<evidence type="ECO:0000256" key="3">
    <source>
        <dbReference type="ARBA" id="ARBA00012146"/>
    </source>
</evidence>
<name>A0A1R2BH89_9CILI</name>
<dbReference type="InterPro" id="IPR036649">
    <property type="entry name" value="Pyrophosphatase_sf"/>
</dbReference>
<dbReference type="InterPro" id="IPR008162">
    <property type="entry name" value="Pyrophosphatase"/>
</dbReference>
<dbReference type="GO" id="GO:0006796">
    <property type="term" value="P:phosphate-containing compound metabolic process"/>
    <property type="evidence" value="ECO:0007669"/>
    <property type="project" value="InterPro"/>
</dbReference>
<dbReference type="EC" id="3.6.1.1" evidence="3"/>
<dbReference type="SUPFAM" id="SSF50324">
    <property type="entry name" value="Inorganic pyrophosphatase"/>
    <property type="match status" value="1"/>
</dbReference>